<dbReference type="InterPro" id="IPR050411">
    <property type="entry name" value="AlphaKG_dependent_hydroxylases"/>
</dbReference>
<sequence length="408" mass="46102">MAPSAIQPDISYEPDFEKYQNRTKRRLASEDTSQALPDGFPQQLKSDLVWDASDFPQVGSGNEPWVYNLTAVELEEIDQALAHFKGLQKSLGHIQPETFPLPTLHSRLRSLSHDLHFGRGFCVLRRLPVEKWTREENVIVYAGVSSHIGAIRGRQDTKHEGVPADVVLSHIINLNATGNQKTIGAPAYTTDKQVFHTDTGDIVSLLALSEAAEGGESQIASAWKVYNEIAKSRPDLIRTLAEDWIIDGFKHAERPYFQRPLLYHQPATEEAPERVVIQYSRRTFTGFGALPRSVSIPPITEAQAEALDALHFLADKHSLELDIKKGDIQYINNLSIFHARRGFKDNVLKRRHLLRLWLRDPEYAWITPEPLQERWQGLYQGVTAEKEVFPLHPVIRSASNGTATRDQA</sequence>
<dbReference type="RefSeq" id="XP_022487516.1">
    <property type="nucleotide sequence ID" value="XM_022632551.1"/>
</dbReference>
<dbReference type="Gene3D" id="3.60.130.10">
    <property type="entry name" value="Clavaminate synthase-like"/>
    <property type="match status" value="1"/>
</dbReference>
<keyword evidence="1" id="KW-0560">Oxidoreductase</keyword>
<evidence type="ECO:0000313" key="3">
    <source>
        <dbReference type="EMBL" id="OGE52074.1"/>
    </source>
</evidence>
<dbReference type="EMBL" id="LXJU01000011">
    <property type="protein sequence ID" value="OGE52074.1"/>
    <property type="molecule type" value="Genomic_DNA"/>
</dbReference>
<comment type="caution">
    <text evidence="3">The sequence shown here is derived from an EMBL/GenBank/DDBJ whole genome shotgun (WGS) entry which is preliminary data.</text>
</comment>
<evidence type="ECO:0000259" key="2">
    <source>
        <dbReference type="Pfam" id="PF02668"/>
    </source>
</evidence>
<organism evidence="3 4">
    <name type="scientific">Penicillium arizonense</name>
    <dbReference type="NCBI Taxonomy" id="1835702"/>
    <lineage>
        <taxon>Eukaryota</taxon>
        <taxon>Fungi</taxon>
        <taxon>Dikarya</taxon>
        <taxon>Ascomycota</taxon>
        <taxon>Pezizomycotina</taxon>
        <taxon>Eurotiomycetes</taxon>
        <taxon>Eurotiomycetidae</taxon>
        <taxon>Eurotiales</taxon>
        <taxon>Aspergillaceae</taxon>
        <taxon>Penicillium</taxon>
    </lineage>
</organism>
<dbReference type="GO" id="GO:0016491">
    <property type="term" value="F:oxidoreductase activity"/>
    <property type="evidence" value="ECO:0007669"/>
    <property type="project" value="UniProtKB-KW"/>
</dbReference>
<accession>A0A1F5LFT2</accession>
<dbReference type="PANTHER" id="PTHR10696">
    <property type="entry name" value="GAMMA-BUTYROBETAINE HYDROXYLASE-RELATED"/>
    <property type="match status" value="1"/>
</dbReference>
<evidence type="ECO:0000256" key="1">
    <source>
        <dbReference type="ARBA" id="ARBA00023002"/>
    </source>
</evidence>
<dbReference type="AlphaFoldDB" id="A0A1F5LFT2"/>
<reference evidence="3 4" key="1">
    <citation type="journal article" date="2016" name="Sci. Rep.">
        <title>Penicillium arizonense, a new, genome sequenced fungal species, reveals a high chemical diversity in secreted metabolites.</title>
        <authorList>
            <person name="Grijseels S."/>
            <person name="Nielsen J.C."/>
            <person name="Randelovic M."/>
            <person name="Nielsen J."/>
            <person name="Nielsen K.F."/>
            <person name="Workman M."/>
            <person name="Frisvad J.C."/>
        </authorList>
    </citation>
    <scope>NUCLEOTIDE SEQUENCE [LARGE SCALE GENOMIC DNA]</scope>
    <source>
        <strain evidence="3 4">CBS 141311</strain>
    </source>
</reference>
<protein>
    <recommendedName>
        <fullName evidence="2">TauD/TfdA-like domain-containing protein</fullName>
    </recommendedName>
</protein>
<evidence type="ECO:0000313" key="4">
    <source>
        <dbReference type="Proteomes" id="UP000177622"/>
    </source>
</evidence>
<feature type="domain" description="TauD/TfdA-like" evidence="2">
    <location>
        <begin position="91"/>
        <end position="357"/>
    </location>
</feature>
<dbReference type="SUPFAM" id="SSF51197">
    <property type="entry name" value="Clavaminate synthase-like"/>
    <property type="match status" value="1"/>
</dbReference>
<dbReference type="InterPro" id="IPR042098">
    <property type="entry name" value="TauD-like_sf"/>
</dbReference>
<dbReference type="STRING" id="1835702.A0A1F5LFT2"/>
<name>A0A1F5LFT2_PENAI</name>
<proteinExistence type="predicted"/>
<dbReference type="Proteomes" id="UP000177622">
    <property type="component" value="Unassembled WGS sequence"/>
</dbReference>
<keyword evidence="4" id="KW-1185">Reference proteome</keyword>
<gene>
    <name evidence="3" type="ORF">PENARI_c011G03425</name>
</gene>
<dbReference type="FunFam" id="3.60.130.10:FF:000011">
    <property type="entry name" value="Taurine catabolism dioxygenase TauD"/>
    <property type="match status" value="1"/>
</dbReference>
<dbReference type="OrthoDB" id="272271at2759"/>
<dbReference type="Pfam" id="PF02668">
    <property type="entry name" value="TauD"/>
    <property type="match status" value="1"/>
</dbReference>
<dbReference type="PANTHER" id="PTHR10696:SF54">
    <property type="entry name" value="FAMILY OXIDOREDUCTASE, PUTATIVE (AFU_ORTHOLOGUE AFUA_4G13850)-RELATED"/>
    <property type="match status" value="1"/>
</dbReference>
<dbReference type="InterPro" id="IPR003819">
    <property type="entry name" value="TauD/TfdA-like"/>
</dbReference>
<dbReference type="GeneID" id="34577285"/>